<feature type="transmembrane region" description="Helical" evidence="1">
    <location>
        <begin position="86"/>
        <end position="104"/>
    </location>
</feature>
<dbReference type="EMBL" id="JACHJS010000001">
    <property type="protein sequence ID" value="MBB4965444.1"/>
    <property type="molecule type" value="Genomic_DNA"/>
</dbReference>
<feature type="transmembrane region" description="Helical" evidence="1">
    <location>
        <begin position="21"/>
        <end position="41"/>
    </location>
</feature>
<keyword evidence="1" id="KW-0812">Transmembrane</keyword>
<keyword evidence="3" id="KW-1185">Reference proteome</keyword>
<feature type="transmembrane region" description="Helical" evidence="1">
    <location>
        <begin position="53"/>
        <end position="74"/>
    </location>
</feature>
<name>A0A7W7T2M9_9PSEU</name>
<proteinExistence type="predicted"/>
<accession>A0A7W7T2M9</accession>
<dbReference type="AlphaFoldDB" id="A0A7W7T2M9"/>
<sequence>MDTGRQSRPWSTKDFVVEHRVPVGSVGGAVAAGVAVVYLVVVPAEGGTTAGLVGAILEYGHPACWLLLAVACALFASDRAKRTRRVLARSALAVYLVFILTLVLTQSGAF</sequence>
<keyword evidence="1" id="KW-1133">Transmembrane helix</keyword>
<reference evidence="2 3" key="1">
    <citation type="submission" date="2020-08" db="EMBL/GenBank/DDBJ databases">
        <title>Sequencing the genomes of 1000 actinobacteria strains.</title>
        <authorList>
            <person name="Klenk H.-P."/>
        </authorList>
    </citation>
    <scope>NUCLEOTIDE SEQUENCE [LARGE SCALE GENOMIC DNA]</scope>
    <source>
        <strain evidence="2 3">DSM 45084</strain>
    </source>
</reference>
<keyword evidence="1" id="KW-0472">Membrane</keyword>
<evidence type="ECO:0000313" key="3">
    <source>
        <dbReference type="Proteomes" id="UP000542674"/>
    </source>
</evidence>
<dbReference type="RefSeq" id="WP_184668975.1">
    <property type="nucleotide sequence ID" value="NZ_BAABAI010000001.1"/>
</dbReference>
<gene>
    <name evidence="2" type="ORF">F4559_002803</name>
</gene>
<organism evidence="2 3">
    <name type="scientific">Saccharothrix violaceirubra</name>
    <dbReference type="NCBI Taxonomy" id="413306"/>
    <lineage>
        <taxon>Bacteria</taxon>
        <taxon>Bacillati</taxon>
        <taxon>Actinomycetota</taxon>
        <taxon>Actinomycetes</taxon>
        <taxon>Pseudonocardiales</taxon>
        <taxon>Pseudonocardiaceae</taxon>
        <taxon>Saccharothrix</taxon>
    </lineage>
</organism>
<evidence type="ECO:0000256" key="1">
    <source>
        <dbReference type="SAM" id="Phobius"/>
    </source>
</evidence>
<comment type="caution">
    <text evidence="2">The sequence shown here is derived from an EMBL/GenBank/DDBJ whole genome shotgun (WGS) entry which is preliminary data.</text>
</comment>
<protein>
    <submittedName>
        <fullName evidence="2">DMSO/TMAO reductase YedYZ heme-binding membrane subunit</fullName>
    </submittedName>
</protein>
<dbReference type="Proteomes" id="UP000542674">
    <property type="component" value="Unassembled WGS sequence"/>
</dbReference>
<evidence type="ECO:0000313" key="2">
    <source>
        <dbReference type="EMBL" id="MBB4965444.1"/>
    </source>
</evidence>